<dbReference type="InParanoid" id="A0A2P5EJV8"/>
<keyword evidence="3" id="KW-1185">Reference proteome</keyword>
<gene>
    <name evidence="2" type="ORF">TorRG33x02_184330</name>
</gene>
<dbReference type="AlphaFoldDB" id="A0A2P5EJV8"/>
<sequence length="49" mass="5623">WPRGPEPDLRARPAPTSAAQQLLAWHRRGYLIIAVFTVLVSLSLFRWHA</sequence>
<feature type="non-terminal residue" evidence="2">
    <location>
        <position position="1"/>
    </location>
</feature>
<evidence type="ECO:0000256" key="1">
    <source>
        <dbReference type="SAM" id="Phobius"/>
    </source>
</evidence>
<evidence type="ECO:0000313" key="2">
    <source>
        <dbReference type="EMBL" id="PON85824.1"/>
    </source>
</evidence>
<evidence type="ECO:0000313" key="3">
    <source>
        <dbReference type="Proteomes" id="UP000237000"/>
    </source>
</evidence>
<organism evidence="2 3">
    <name type="scientific">Trema orientale</name>
    <name type="common">Charcoal tree</name>
    <name type="synonym">Celtis orientalis</name>
    <dbReference type="NCBI Taxonomy" id="63057"/>
    <lineage>
        <taxon>Eukaryota</taxon>
        <taxon>Viridiplantae</taxon>
        <taxon>Streptophyta</taxon>
        <taxon>Embryophyta</taxon>
        <taxon>Tracheophyta</taxon>
        <taxon>Spermatophyta</taxon>
        <taxon>Magnoliopsida</taxon>
        <taxon>eudicotyledons</taxon>
        <taxon>Gunneridae</taxon>
        <taxon>Pentapetalae</taxon>
        <taxon>rosids</taxon>
        <taxon>fabids</taxon>
        <taxon>Rosales</taxon>
        <taxon>Cannabaceae</taxon>
        <taxon>Trema</taxon>
    </lineage>
</organism>
<keyword evidence="1" id="KW-1133">Transmembrane helix</keyword>
<proteinExistence type="predicted"/>
<accession>A0A2P5EJV8</accession>
<feature type="transmembrane region" description="Helical" evidence="1">
    <location>
        <begin position="29"/>
        <end position="47"/>
    </location>
</feature>
<protein>
    <submittedName>
        <fullName evidence="2">Uncharacterized protein</fullName>
    </submittedName>
</protein>
<keyword evidence="1" id="KW-0472">Membrane</keyword>
<keyword evidence="1" id="KW-0812">Transmembrane</keyword>
<comment type="caution">
    <text evidence="2">The sequence shown here is derived from an EMBL/GenBank/DDBJ whole genome shotgun (WGS) entry which is preliminary data.</text>
</comment>
<dbReference type="Proteomes" id="UP000237000">
    <property type="component" value="Unassembled WGS sequence"/>
</dbReference>
<reference evidence="3" key="1">
    <citation type="submission" date="2016-06" db="EMBL/GenBank/DDBJ databases">
        <title>Parallel loss of symbiosis genes in relatives of nitrogen-fixing non-legume Parasponia.</title>
        <authorList>
            <person name="Van Velzen R."/>
            <person name="Holmer R."/>
            <person name="Bu F."/>
            <person name="Rutten L."/>
            <person name="Van Zeijl A."/>
            <person name="Liu W."/>
            <person name="Santuari L."/>
            <person name="Cao Q."/>
            <person name="Sharma T."/>
            <person name="Shen D."/>
            <person name="Roswanjaya Y."/>
            <person name="Wardhani T."/>
            <person name="Kalhor M.S."/>
            <person name="Jansen J."/>
            <person name="Van den Hoogen J."/>
            <person name="Gungor B."/>
            <person name="Hartog M."/>
            <person name="Hontelez J."/>
            <person name="Verver J."/>
            <person name="Yang W.-C."/>
            <person name="Schijlen E."/>
            <person name="Repin R."/>
            <person name="Schilthuizen M."/>
            <person name="Schranz E."/>
            <person name="Heidstra R."/>
            <person name="Miyata K."/>
            <person name="Fedorova E."/>
            <person name="Kohlen W."/>
            <person name="Bisseling T."/>
            <person name="Smit S."/>
            <person name="Geurts R."/>
        </authorList>
    </citation>
    <scope>NUCLEOTIDE SEQUENCE [LARGE SCALE GENOMIC DNA]</scope>
    <source>
        <strain evidence="3">cv. RG33-2</strain>
    </source>
</reference>
<name>A0A2P5EJV8_TREOI</name>
<dbReference type="EMBL" id="JXTC01000142">
    <property type="protein sequence ID" value="PON85824.1"/>
    <property type="molecule type" value="Genomic_DNA"/>
</dbReference>